<name>A0A1G9ZV41_9ACTN</name>
<evidence type="ECO:0000313" key="4">
    <source>
        <dbReference type="Proteomes" id="UP000199341"/>
    </source>
</evidence>
<dbReference type="Proteomes" id="UP000199341">
    <property type="component" value="Unassembled WGS sequence"/>
</dbReference>
<sequence length="179" mass="17791">MSKKRKRPERRPAAGAGGAVRATAAGTRAATAGTAGEAAGKPAEPDTAKAPETPSGPPPLRLAITAAVAGLEGLAVAVWGIVTLFAGSSDAVLGGLLIILLAALPLGAAYGLLRARRWSRGPALIMQLISLPIAWTMLHSDGAVVPGGAVLGLLALLGLVLLVHPATTDALGISRTPTP</sequence>
<feature type="compositionally biased region" description="Low complexity" evidence="1">
    <location>
        <begin position="19"/>
        <end position="42"/>
    </location>
</feature>
<evidence type="ECO:0008006" key="5">
    <source>
        <dbReference type="Google" id="ProtNLM"/>
    </source>
</evidence>
<dbReference type="RefSeq" id="WP_322987143.1">
    <property type="nucleotide sequence ID" value="NZ_FNIE01000003.1"/>
</dbReference>
<reference evidence="3 4" key="1">
    <citation type="submission" date="2016-10" db="EMBL/GenBank/DDBJ databases">
        <authorList>
            <person name="de Groot N.N."/>
        </authorList>
    </citation>
    <scope>NUCLEOTIDE SEQUENCE [LARGE SCALE GENOMIC DNA]</scope>
    <source>
        <strain evidence="3 4">CGMCC 4.2022</strain>
    </source>
</reference>
<protein>
    <recommendedName>
        <fullName evidence="5">Integral membrane protein</fullName>
    </recommendedName>
</protein>
<dbReference type="EMBL" id="FNIE01000003">
    <property type="protein sequence ID" value="SDN24831.1"/>
    <property type="molecule type" value="Genomic_DNA"/>
</dbReference>
<keyword evidence="2" id="KW-1133">Transmembrane helix</keyword>
<feature type="transmembrane region" description="Helical" evidence="2">
    <location>
        <begin position="62"/>
        <end position="86"/>
    </location>
</feature>
<evidence type="ECO:0000256" key="1">
    <source>
        <dbReference type="SAM" id="MobiDB-lite"/>
    </source>
</evidence>
<feature type="transmembrane region" description="Helical" evidence="2">
    <location>
        <begin position="120"/>
        <end position="138"/>
    </location>
</feature>
<evidence type="ECO:0000313" key="3">
    <source>
        <dbReference type="EMBL" id="SDN24831.1"/>
    </source>
</evidence>
<gene>
    <name evidence="3" type="ORF">SAMN05216259_103298</name>
</gene>
<dbReference type="AlphaFoldDB" id="A0A1G9ZV41"/>
<keyword evidence="2" id="KW-0812">Transmembrane</keyword>
<feature type="transmembrane region" description="Helical" evidence="2">
    <location>
        <begin position="92"/>
        <end position="113"/>
    </location>
</feature>
<proteinExistence type="predicted"/>
<accession>A0A1G9ZV41</accession>
<dbReference type="STRING" id="310781.SAMN05216259_103298"/>
<feature type="transmembrane region" description="Helical" evidence="2">
    <location>
        <begin position="144"/>
        <end position="163"/>
    </location>
</feature>
<organism evidence="3 4">
    <name type="scientific">Actinacidiphila guanduensis</name>
    <dbReference type="NCBI Taxonomy" id="310781"/>
    <lineage>
        <taxon>Bacteria</taxon>
        <taxon>Bacillati</taxon>
        <taxon>Actinomycetota</taxon>
        <taxon>Actinomycetes</taxon>
        <taxon>Kitasatosporales</taxon>
        <taxon>Streptomycetaceae</taxon>
        <taxon>Actinacidiphila</taxon>
    </lineage>
</organism>
<evidence type="ECO:0000256" key="2">
    <source>
        <dbReference type="SAM" id="Phobius"/>
    </source>
</evidence>
<keyword evidence="4" id="KW-1185">Reference proteome</keyword>
<feature type="region of interest" description="Disordered" evidence="1">
    <location>
        <begin position="1"/>
        <end position="57"/>
    </location>
</feature>
<keyword evidence="2" id="KW-0472">Membrane</keyword>